<name>A0A0C2GSF7_9BILA</name>
<reference evidence="2 3" key="1">
    <citation type="submission" date="2013-12" db="EMBL/GenBank/DDBJ databases">
        <title>Draft genome of the parsitic nematode Ancylostoma duodenale.</title>
        <authorList>
            <person name="Mitreva M."/>
        </authorList>
    </citation>
    <scope>NUCLEOTIDE SEQUENCE [LARGE SCALE GENOMIC DNA]</scope>
    <source>
        <strain evidence="2 3">Zhejiang</strain>
    </source>
</reference>
<gene>
    <name evidence="2" type="ORF">ANCDUO_05459</name>
</gene>
<evidence type="ECO:0000313" key="3">
    <source>
        <dbReference type="Proteomes" id="UP000054047"/>
    </source>
</evidence>
<sequence>MPPTEAPAQEEPLKPVDPYAPPMEPPTEPPMEPPTEPPMEPSTEPPMPEPMNPYAVPAEPATEAPEEAPLPAEPIALPPAAPAMVSSFYY</sequence>
<feature type="compositionally biased region" description="Pro residues" evidence="1">
    <location>
        <begin position="18"/>
        <end position="51"/>
    </location>
</feature>
<dbReference type="EMBL" id="KN728178">
    <property type="protein sequence ID" value="KIH64230.1"/>
    <property type="molecule type" value="Genomic_DNA"/>
</dbReference>
<keyword evidence="3" id="KW-1185">Reference proteome</keyword>
<dbReference type="Proteomes" id="UP000054047">
    <property type="component" value="Unassembled WGS sequence"/>
</dbReference>
<evidence type="ECO:0000313" key="2">
    <source>
        <dbReference type="EMBL" id="KIH64230.1"/>
    </source>
</evidence>
<evidence type="ECO:0000256" key="1">
    <source>
        <dbReference type="SAM" id="MobiDB-lite"/>
    </source>
</evidence>
<protein>
    <submittedName>
        <fullName evidence="2">Uncharacterized protein</fullName>
    </submittedName>
</protein>
<dbReference type="AlphaFoldDB" id="A0A0C2GSF7"/>
<feature type="compositionally biased region" description="Low complexity" evidence="1">
    <location>
        <begin position="53"/>
        <end position="75"/>
    </location>
</feature>
<accession>A0A0C2GSF7</accession>
<organism evidence="2 3">
    <name type="scientific">Ancylostoma duodenale</name>
    <dbReference type="NCBI Taxonomy" id="51022"/>
    <lineage>
        <taxon>Eukaryota</taxon>
        <taxon>Metazoa</taxon>
        <taxon>Ecdysozoa</taxon>
        <taxon>Nematoda</taxon>
        <taxon>Chromadorea</taxon>
        <taxon>Rhabditida</taxon>
        <taxon>Rhabditina</taxon>
        <taxon>Rhabditomorpha</taxon>
        <taxon>Strongyloidea</taxon>
        <taxon>Ancylostomatidae</taxon>
        <taxon>Ancylostomatinae</taxon>
        <taxon>Ancylostoma</taxon>
    </lineage>
</organism>
<proteinExistence type="predicted"/>
<feature type="region of interest" description="Disordered" evidence="1">
    <location>
        <begin position="1"/>
        <end position="77"/>
    </location>
</feature>